<reference evidence="1" key="1">
    <citation type="submission" date="2017-05" db="UniProtKB">
        <authorList>
            <consortium name="EnsemblMetazoa"/>
        </authorList>
    </citation>
    <scope>IDENTIFICATION</scope>
</reference>
<protein>
    <submittedName>
        <fullName evidence="1">Uncharacterized protein</fullName>
    </submittedName>
</protein>
<dbReference type="InParanoid" id="A0A1X7VPL2"/>
<name>A0A1X7VPL2_AMPQE</name>
<organism evidence="1">
    <name type="scientific">Amphimedon queenslandica</name>
    <name type="common">Sponge</name>
    <dbReference type="NCBI Taxonomy" id="400682"/>
    <lineage>
        <taxon>Eukaryota</taxon>
        <taxon>Metazoa</taxon>
        <taxon>Porifera</taxon>
        <taxon>Demospongiae</taxon>
        <taxon>Heteroscleromorpha</taxon>
        <taxon>Haplosclerida</taxon>
        <taxon>Niphatidae</taxon>
        <taxon>Amphimedon</taxon>
    </lineage>
</organism>
<dbReference type="EnsemblMetazoa" id="Aqu2.1.42316_001">
    <property type="protein sequence ID" value="Aqu2.1.42316_001"/>
    <property type="gene ID" value="Aqu2.1.42316"/>
</dbReference>
<accession>A0A1X7VPL2</accession>
<proteinExistence type="predicted"/>
<dbReference type="AlphaFoldDB" id="A0A1X7VPL2"/>
<evidence type="ECO:0000313" key="1">
    <source>
        <dbReference type="EnsemblMetazoa" id="Aqu2.1.42316_001"/>
    </source>
</evidence>
<sequence length="151" mass="16132">MPLLPKVSLDPFPAVSEDVFSFIGAVANISQPKGLDPPLVPKGARDAWAGVFAQELKAIRSSPLVLLCRVLEIGELLYNLYVSDCASGHKVLIAIYGIRPLYCHEAAHCPTSTHSHEFVGALTSFCLLAVNGHAPSKVVPYFCCASLIASI</sequence>